<keyword evidence="3" id="KW-1185">Reference proteome</keyword>
<keyword evidence="1" id="KW-0812">Transmembrane</keyword>
<reference evidence="2 3" key="1">
    <citation type="submission" date="2020-08" db="EMBL/GenBank/DDBJ databases">
        <title>Complete genome sequence of Entomobacter blattae G55GP.</title>
        <authorList>
            <person name="Poehlein A."/>
            <person name="Guzman J."/>
            <person name="Daniel R."/>
            <person name="Vilcinskas A."/>
        </authorList>
    </citation>
    <scope>NUCLEOTIDE SEQUENCE [LARGE SCALE GENOMIC DNA]</scope>
    <source>
        <strain evidence="2 3">G55GP</strain>
    </source>
</reference>
<evidence type="ECO:0000256" key="1">
    <source>
        <dbReference type="SAM" id="Phobius"/>
    </source>
</evidence>
<sequence length="63" mass="7056">MTFSSTILTNLFSCFGAFTTLLFSTPHYKMPSSSRITSEAWADTGLNIQNALDEFANERTRSK</sequence>
<gene>
    <name evidence="2" type="ORF">JGUZn3_20790</name>
</gene>
<keyword evidence="1" id="KW-0472">Membrane</keyword>
<dbReference type="Proteomes" id="UP000516349">
    <property type="component" value="Chromosome"/>
</dbReference>
<evidence type="ECO:0000313" key="3">
    <source>
        <dbReference type="Proteomes" id="UP000516349"/>
    </source>
</evidence>
<dbReference type="EMBL" id="CP060244">
    <property type="protein sequence ID" value="QNT79282.1"/>
    <property type="molecule type" value="Genomic_DNA"/>
</dbReference>
<proteinExistence type="predicted"/>
<organism evidence="2 3">
    <name type="scientific">Entomobacter blattae</name>
    <dbReference type="NCBI Taxonomy" id="2762277"/>
    <lineage>
        <taxon>Bacteria</taxon>
        <taxon>Pseudomonadati</taxon>
        <taxon>Pseudomonadota</taxon>
        <taxon>Alphaproteobacteria</taxon>
        <taxon>Acetobacterales</taxon>
        <taxon>Acetobacteraceae</taxon>
        <taxon>Entomobacter</taxon>
    </lineage>
</organism>
<accession>A0A7H1NU22</accession>
<dbReference type="AlphaFoldDB" id="A0A7H1NU22"/>
<evidence type="ECO:0000313" key="2">
    <source>
        <dbReference type="EMBL" id="QNT79282.1"/>
    </source>
</evidence>
<keyword evidence="1" id="KW-1133">Transmembrane helix</keyword>
<dbReference type="KEGG" id="ebla:JGUZn3_20790"/>
<feature type="transmembrane region" description="Helical" evidence="1">
    <location>
        <begin position="6"/>
        <end position="25"/>
    </location>
</feature>
<protein>
    <submittedName>
        <fullName evidence="2">Uncharacterized protein</fullName>
    </submittedName>
</protein>
<name>A0A7H1NU22_9PROT</name>